<name>A0A8B8A0B0_ACAPL</name>
<dbReference type="AlphaFoldDB" id="A0A8B8A0B0"/>
<evidence type="ECO:0000256" key="9">
    <source>
        <dbReference type="SAM" id="MobiDB-lite"/>
    </source>
</evidence>
<reference evidence="13" key="1">
    <citation type="submission" date="2025-08" db="UniProtKB">
        <authorList>
            <consortium name="RefSeq"/>
        </authorList>
    </citation>
    <scope>IDENTIFICATION</scope>
</reference>
<dbReference type="Pfam" id="PF00001">
    <property type="entry name" value="7tm_1"/>
    <property type="match status" value="1"/>
</dbReference>
<evidence type="ECO:0000256" key="6">
    <source>
        <dbReference type="ARBA" id="ARBA00023136"/>
    </source>
</evidence>
<keyword evidence="5" id="KW-0297">G-protein coupled receptor</keyword>
<organism evidence="12 13">
    <name type="scientific">Acanthaster planci</name>
    <name type="common">Crown-of-thorns starfish</name>
    <dbReference type="NCBI Taxonomy" id="133434"/>
    <lineage>
        <taxon>Eukaryota</taxon>
        <taxon>Metazoa</taxon>
        <taxon>Echinodermata</taxon>
        <taxon>Eleutherozoa</taxon>
        <taxon>Asterozoa</taxon>
        <taxon>Asteroidea</taxon>
        <taxon>Valvatacea</taxon>
        <taxon>Valvatida</taxon>
        <taxon>Acanthasteridae</taxon>
        <taxon>Acanthaster</taxon>
    </lineage>
</organism>
<feature type="transmembrane region" description="Helical" evidence="10">
    <location>
        <begin position="114"/>
        <end position="141"/>
    </location>
</feature>
<gene>
    <name evidence="13" type="primary">LOC110990220</name>
</gene>
<accession>A0A8B8A0B0</accession>
<evidence type="ECO:0000256" key="8">
    <source>
        <dbReference type="ARBA" id="ARBA00023224"/>
    </source>
</evidence>
<evidence type="ECO:0000256" key="2">
    <source>
        <dbReference type="ARBA" id="ARBA00022475"/>
    </source>
</evidence>
<dbReference type="PANTHER" id="PTHR24248:SF120">
    <property type="entry name" value="G-PROTEIN COUPLED RECEPTORS FAMILY 1 PROFILE DOMAIN-CONTAINING PROTEIN"/>
    <property type="match status" value="1"/>
</dbReference>
<dbReference type="PROSITE" id="PS50262">
    <property type="entry name" value="G_PROTEIN_RECEP_F1_2"/>
    <property type="match status" value="1"/>
</dbReference>
<evidence type="ECO:0000256" key="10">
    <source>
        <dbReference type="SAM" id="Phobius"/>
    </source>
</evidence>
<feature type="domain" description="G-protein coupled receptors family 1 profile" evidence="11">
    <location>
        <begin position="89"/>
        <end position="169"/>
    </location>
</feature>
<dbReference type="Gene3D" id="1.20.1070.10">
    <property type="entry name" value="Rhodopsin 7-helix transmembrane proteins"/>
    <property type="match status" value="1"/>
</dbReference>
<keyword evidence="3 10" id="KW-0812">Transmembrane</keyword>
<evidence type="ECO:0000259" key="11">
    <source>
        <dbReference type="PROSITE" id="PS50262"/>
    </source>
</evidence>
<dbReference type="OMA" id="IMYVASA"/>
<comment type="subcellular location">
    <subcellularLocation>
        <location evidence="1">Cell membrane</location>
        <topology evidence="1">Multi-pass membrane protein</topology>
    </subcellularLocation>
</comment>
<evidence type="ECO:0000313" key="12">
    <source>
        <dbReference type="Proteomes" id="UP000694845"/>
    </source>
</evidence>
<dbReference type="GO" id="GO:0004930">
    <property type="term" value="F:G protein-coupled receptor activity"/>
    <property type="evidence" value="ECO:0007669"/>
    <property type="project" value="UniProtKB-KW"/>
</dbReference>
<dbReference type="PANTHER" id="PTHR24248">
    <property type="entry name" value="ADRENERGIC RECEPTOR-RELATED G-PROTEIN COUPLED RECEPTOR"/>
    <property type="match status" value="1"/>
</dbReference>
<keyword evidence="2" id="KW-1003">Cell membrane</keyword>
<dbReference type="GO" id="GO:0005886">
    <property type="term" value="C:plasma membrane"/>
    <property type="evidence" value="ECO:0007669"/>
    <property type="project" value="UniProtKB-SubCell"/>
</dbReference>
<evidence type="ECO:0000256" key="5">
    <source>
        <dbReference type="ARBA" id="ARBA00023040"/>
    </source>
</evidence>
<dbReference type="OrthoDB" id="6358729at2759"/>
<feature type="compositionally biased region" description="Basic and acidic residues" evidence="9">
    <location>
        <begin position="84"/>
        <end position="104"/>
    </location>
</feature>
<dbReference type="SUPFAM" id="SSF81321">
    <property type="entry name" value="Family A G protein-coupled receptor-like"/>
    <property type="match status" value="1"/>
</dbReference>
<evidence type="ECO:0000256" key="3">
    <source>
        <dbReference type="ARBA" id="ARBA00022692"/>
    </source>
</evidence>
<evidence type="ECO:0000256" key="1">
    <source>
        <dbReference type="ARBA" id="ARBA00004651"/>
    </source>
</evidence>
<dbReference type="KEGG" id="aplc:110990220"/>
<keyword evidence="4 10" id="KW-1133">Transmembrane helix</keyword>
<feature type="transmembrane region" description="Helical" evidence="10">
    <location>
        <begin position="153"/>
        <end position="174"/>
    </location>
</feature>
<dbReference type="InterPro" id="IPR017452">
    <property type="entry name" value="GPCR_Rhodpsn_7TM"/>
</dbReference>
<dbReference type="GO" id="GO:0043410">
    <property type="term" value="P:positive regulation of MAPK cascade"/>
    <property type="evidence" value="ECO:0007669"/>
    <property type="project" value="TreeGrafter"/>
</dbReference>
<dbReference type="GO" id="GO:0071880">
    <property type="term" value="P:adenylate cyclase-activating adrenergic receptor signaling pathway"/>
    <property type="evidence" value="ECO:0007669"/>
    <property type="project" value="TreeGrafter"/>
</dbReference>
<keyword evidence="12" id="KW-1185">Reference proteome</keyword>
<dbReference type="PRINTS" id="PR00237">
    <property type="entry name" value="GPCRRHODOPSN"/>
</dbReference>
<dbReference type="InterPro" id="IPR000276">
    <property type="entry name" value="GPCR_Rhodpsn"/>
</dbReference>
<keyword evidence="7" id="KW-0675">Receptor</keyword>
<protein>
    <submittedName>
        <fullName evidence="13">Octopamine receptor 1-like</fullName>
    </submittedName>
</protein>
<sequence length="191" mass="21840">MELLGNESHWMVNDTDTDICSEETPVFCLTRTKTYLPRPEEVHSNTGLDGELDGTTIRLQSHQSQPPADTGLGDNEGGQLASVEETRKRETSRQRSKQDQERGKRREFKRHRKAAVTLSVLVSVFVAMWLPFYVASLLAAICEECVSDLAWIVVNYLLWCNSTINPFLYALLVVQFRQNFLRFLGLRSCRK</sequence>
<keyword evidence="8" id="KW-0807">Transducer</keyword>
<dbReference type="GeneID" id="110990220"/>
<feature type="region of interest" description="Disordered" evidence="9">
    <location>
        <begin position="61"/>
        <end position="108"/>
    </location>
</feature>
<proteinExistence type="predicted"/>
<dbReference type="RefSeq" id="XP_022110792.1">
    <property type="nucleotide sequence ID" value="XM_022255100.1"/>
</dbReference>
<evidence type="ECO:0000256" key="4">
    <source>
        <dbReference type="ARBA" id="ARBA00022989"/>
    </source>
</evidence>
<dbReference type="Proteomes" id="UP000694845">
    <property type="component" value="Unplaced"/>
</dbReference>
<evidence type="ECO:0000313" key="13">
    <source>
        <dbReference type="RefSeq" id="XP_022110792.1"/>
    </source>
</evidence>
<keyword evidence="6 10" id="KW-0472">Membrane</keyword>
<evidence type="ECO:0000256" key="7">
    <source>
        <dbReference type="ARBA" id="ARBA00023170"/>
    </source>
</evidence>